<comment type="cofactor">
    <cofactor evidence="8">
        <name>a divalent metal cation</name>
        <dbReference type="ChEBI" id="CHEBI:60240"/>
    </cofactor>
    <text evidence="8">Binds 2 divalent metal cations per subunit.</text>
</comment>
<dbReference type="InterPro" id="IPR023367">
    <property type="entry name" value="Peptidase_M42_dom2"/>
</dbReference>
<name>A0A3M7TU78_9BACI</name>
<gene>
    <name evidence="9" type="ORF">EBO34_00735</name>
</gene>
<evidence type="ECO:0000313" key="10">
    <source>
        <dbReference type="Proteomes" id="UP000278746"/>
    </source>
</evidence>
<feature type="binding site" evidence="8">
    <location>
        <position position="212"/>
    </location>
    <ligand>
        <name>Zn(2+)</name>
        <dbReference type="ChEBI" id="CHEBI:29105"/>
        <label>2</label>
    </ligand>
</feature>
<dbReference type="AlphaFoldDB" id="A0A3M7TU78"/>
<evidence type="ECO:0000256" key="8">
    <source>
        <dbReference type="PIRSR" id="PIRSR001123-2"/>
    </source>
</evidence>
<keyword evidence="2" id="KW-0031">Aminopeptidase</keyword>
<dbReference type="GO" id="GO:0046872">
    <property type="term" value="F:metal ion binding"/>
    <property type="evidence" value="ECO:0007669"/>
    <property type="project" value="UniProtKB-UniRule"/>
</dbReference>
<dbReference type="Gene3D" id="2.40.30.40">
    <property type="entry name" value="Peptidase M42, domain 2"/>
    <property type="match status" value="1"/>
</dbReference>
<evidence type="ECO:0000256" key="2">
    <source>
        <dbReference type="ARBA" id="ARBA00022438"/>
    </source>
</evidence>
<dbReference type="Gene3D" id="3.40.630.10">
    <property type="entry name" value="Zn peptidases"/>
    <property type="match status" value="1"/>
</dbReference>
<evidence type="ECO:0000256" key="7">
    <source>
        <dbReference type="PIRSR" id="PIRSR001123-1"/>
    </source>
</evidence>
<sequence>MADNKTYELMRQLTSAEGVPGFEDRAYDVMKKHIEPLSDEIVIDNFGGITGRIGKSGPKVLLAGHLDEVGFIVSSITKSGFIKFKALGGWWGHVMLSQRVKVLTSKGDLTGVIGSKAPHVLAPEERKKVLEIDKMFIDIGASSDEEARDFGVEVGDAICPVGEFEVLPNPKMLLARNWDNRAGCYVALKVLEKLQGTSLGNTLYSGATVQEEVGLRGAQTLVQTIQPDIAFATDVGVAGDTPGMNQEAANLELGKGPIIGFLDRSMIPHRKLRDFAVYIAKENNIPFQRELMSGGATDGGKFHLEGLGIPTLVVSVPSRYIHSHVSIVHQDDLDNAVKLLVKMISALDEQTVQRIKGLE</sequence>
<dbReference type="PANTHER" id="PTHR32481">
    <property type="entry name" value="AMINOPEPTIDASE"/>
    <property type="match status" value="1"/>
</dbReference>
<reference evidence="9 10" key="1">
    <citation type="submission" date="2018-10" db="EMBL/GenBank/DDBJ databases">
        <title>Bacillus Keqinensis sp. nov., a moderately halophilic bacterium isolated from a saline-alkaline lake.</title>
        <authorList>
            <person name="Wang H."/>
        </authorList>
    </citation>
    <scope>NUCLEOTIDE SEQUENCE [LARGE SCALE GENOMIC DNA]</scope>
    <source>
        <strain evidence="9 10">KQ-3</strain>
    </source>
</reference>
<feature type="binding site" evidence="8">
    <location>
        <position position="179"/>
    </location>
    <ligand>
        <name>Zn(2+)</name>
        <dbReference type="ChEBI" id="CHEBI:29105"/>
        <label>1</label>
    </ligand>
</feature>
<feature type="binding site" evidence="8">
    <location>
        <position position="322"/>
    </location>
    <ligand>
        <name>Zn(2+)</name>
        <dbReference type="ChEBI" id="CHEBI:29105"/>
        <label>2</label>
    </ligand>
</feature>
<feature type="binding site" evidence="8">
    <location>
        <position position="234"/>
    </location>
    <ligand>
        <name>Zn(2+)</name>
        <dbReference type="ChEBI" id="CHEBI:29105"/>
        <label>1</label>
    </ligand>
</feature>
<evidence type="ECO:0000256" key="6">
    <source>
        <dbReference type="PIRNR" id="PIRNR001123"/>
    </source>
</evidence>
<dbReference type="EMBL" id="RHIB01000001">
    <property type="protein sequence ID" value="RNA68532.1"/>
    <property type="molecule type" value="Genomic_DNA"/>
</dbReference>
<dbReference type="PANTHER" id="PTHR32481:SF21">
    <property type="entry name" value="AMINOPEPTIDASE YSDC-RELATED"/>
    <property type="match status" value="1"/>
</dbReference>
<dbReference type="InterPro" id="IPR051464">
    <property type="entry name" value="Peptidase_M42_aminopept"/>
</dbReference>
<evidence type="ECO:0000256" key="3">
    <source>
        <dbReference type="ARBA" id="ARBA00022670"/>
    </source>
</evidence>
<keyword evidence="3" id="KW-0645">Protease</keyword>
<evidence type="ECO:0000256" key="4">
    <source>
        <dbReference type="ARBA" id="ARBA00022723"/>
    </source>
</evidence>
<dbReference type="SUPFAM" id="SSF101821">
    <property type="entry name" value="Aminopeptidase/glucanase lid domain"/>
    <property type="match status" value="1"/>
</dbReference>
<evidence type="ECO:0000256" key="1">
    <source>
        <dbReference type="ARBA" id="ARBA00006272"/>
    </source>
</evidence>
<evidence type="ECO:0000256" key="5">
    <source>
        <dbReference type="ARBA" id="ARBA00022801"/>
    </source>
</evidence>
<dbReference type="SUPFAM" id="SSF53187">
    <property type="entry name" value="Zn-dependent exopeptidases"/>
    <property type="match status" value="1"/>
</dbReference>
<organism evidence="9 10">
    <name type="scientific">Alteribacter keqinensis</name>
    <dbReference type="NCBI Taxonomy" id="2483800"/>
    <lineage>
        <taxon>Bacteria</taxon>
        <taxon>Bacillati</taxon>
        <taxon>Bacillota</taxon>
        <taxon>Bacilli</taxon>
        <taxon>Bacillales</taxon>
        <taxon>Bacillaceae</taxon>
        <taxon>Alteribacter</taxon>
    </lineage>
</organism>
<dbReference type="OrthoDB" id="9772053at2"/>
<feature type="active site" description="Proton acceptor" evidence="7">
    <location>
        <position position="211"/>
    </location>
</feature>
<dbReference type="Pfam" id="PF05343">
    <property type="entry name" value="Peptidase_M42"/>
    <property type="match status" value="1"/>
</dbReference>
<comment type="caution">
    <text evidence="9">The sequence shown here is derived from an EMBL/GenBank/DDBJ whole genome shotgun (WGS) entry which is preliminary data.</text>
</comment>
<feature type="binding site" evidence="8">
    <location>
        <position position="179"/>
    </location>
    <ligand>
        <name>Zn(2+)</name>
        <dbReference type="ChEBI" id="CHEBI:29105"/>
        <label>2</label>
    </ligand>
</feature>
<protein>
    <submittedName>
        <fullName evidence="9">M42 family peptidase</fullName>
    </submittedName>
</protein>
<dbReference type="InterPro" id="IPR008007">
    <property type="entry name" value="Peptidase_M42"/>
</dbReference>
<feature type="binding site" evidence="8">
    <location>
        <position position="65"/>
    </location>
    <ligand>
        <name>Zn(2+)</name>
        <dbReference type="ChEBI" id="CHEBI:29105"/>
        <label>1</label>
    </ligand>
</feature>
<evidence type="ECO:0000313" key="9">
    <source>
        <dbReference type="EMBL" id="RNA68532.1"/>
    </source>
</evidence>
<keyword evidence="10" id="KW-1185">Reference proteome</keyword>
<accession>A0A3M7TU78</accession>
<dbReference type="GO" id="GO:0004177">
    <property type="term" value="F:aminopeptidase activity"/>
    <property type="evidence" value="ECO:0007669"/>
    <property type="project" value="UniProtKB-UniRule"/>
</dbReference>
<dbReference type="CDD" id="cd05656">
    <property type="entry name" value="M42_Frv"/>
    <property type="match status" value="1"/>
</dbReference>
<dbReference type="Proteomes" id="UP000278746">
    <property type="component" value="Unassembled WGS sequence"/>
</dbReference>
<proteinExistence type="inferred from homology"/>
<dbReference type="PIRSF" id="PIRSF001123">
    <property type="entry name" value="PepA_GA"/>
    <property type="match status" value="1"/>
</dbReference>
<keyword evidence="5" id="KW-0378">Hydrolase</keyword>
<comment type="similarity">
    <text evidence="1 6">Belongs to the peptidase M42 family.</text>
</comment>
<dbReference type="GO" id="GO:0006508">
    <property type="term" value="P:proteolysis"/>
    <property type="evidence" value="ECO:0007669"/>
    <property type="project" value="UniProtKB-KW"/>
</dbReference>
<keyword evidence="4 8" id="KW-0479">Metal-binding</keyword>
<dbReference type="RefSeq" id="WP_122896057.1">
    <property type="nucleotide sequence ID" value="NZ_RHIB01000001.1"/>
</dbReference>